<dbReference type="PANTHER" id="PTHR47331">
    <property type="entry name" value="PHD-TYPE DOMAIN-CONTAINING PROTEIN"/>
    <property type="match status" value="1"/>
</dbReference>
<gene>
    <name evidence="3" type="ORF">NBR_LOCUS1167</name>
</gene>
<dbReference type="Proteomes" id="UP000271162">
    <property type="component" value="Unassembled WGS sequence"/>
</dbReference>
<proteinExistence type="predicted"/>
<dbReference type="EMBL" id="UYSL01000818">
    <property type="protein sequence ID" value="VDL64457.1"/>
    <property type="molecule type" value="Genomic_DNA"/>
</dbReference>
<dbReference type="STRING" id="27835.A0A3P7BSR9"/>
<evidence type="ECO:0000313" key="3">
    <source>
        <dbReference type="EMBL" id="VDL64457.1"/>
    </source>
</evidence>
<name>A0A3P7BSR9_NIPBR</name>
<evidence type="ECO:0000313" key="4">
    <source>
        <dbReference type="Proteomes" id="UP000271162"/>
    </source>
</evidence>
<feature type="region of interest" description="Disordered" evidence="1">
    <location>
        <begin position="540"/>
        <end position="580"/>
    </location>
</feature>
<dbReference type="InterPro" id="IPR040676">
    <property type="entry name" value="DUF5641"/>
</dbReference>
<feature type="compositionally biased region" description="Polar residues" evidence="1">
    <location>
        <begin position="542"/>
        <end position="573"/>
    </location>
</feature>
<dbReference type="AlphaFoldDB" id="A0A3P7BSR9"/>
<dbReference type="Pfam" id="PF05380">
    <property type="entry name" value="Peptidase_A17"/>
    <property type="match status" value="1"/>
</dbReference>
<feature type="domain" description="DUF5641" evidence="2">
    <location>
        <begin position="446"/>
        <end position="537"/>
    </location>
</feature>
<keyword evidence="4" id="KW-1185">Reference proteome</keyword>
<evidence type="ECO:0000256" key="1">
    <source>
        <dbReference type="SAM" id="MobiDB-lite"/>
    </source>
</evidence>
<dbReference type="InterPro" id="IPR008042">
    <property type="entry name" value="Retrotrans_Pao"/>
</dbReference>
<protein>
    <recommendedName>
        <fullName evidence="2">DUF5641 domain-containing protein</fullName>
    </recommendedName>
</protein>
<accession>A0A3P7BSR9</accession>
<reference evidence="3 4" key="1">
    <citation type="submission" date="2018-11" db="EMBL/GenBank/DDBJ databases">
        <authorList>
            <consortium name="Pathogen Informatics"/>
        </authorList>
    </citation>
    <scope>NUCLEOTIDE SEQUENCE [LARGE SCALE GENOMIC DNA]</scope>
</reference>
<evidence type="ECO:0000259" key="2">
    <source>
        <dbReference type="Pfam" id="PF18701"/>
    </source>
</evidence>
<dbReference type="Pfam" id="PF18701">
    <property type="entry name" value="DUF5641"/>
    <property type="match status" value="1"/>
</dbReference>
<sequence length="605" mass="68587">MPLLHRARQFLQHLWKQAYDWDDQLSDELQNEWKTIVDAIDGFRKQIPRFVLPKHSYAHLVICADASTEAYAACAYLAAPPQTAHLVMAKAKLPPLKSQITVPKLELSALRLAARLAVSVVNELTAVTTIDQVLILSDSEIALGWTTAPNYLQATLFVRNRVVEIRKVINHLQSQHCRVQFGHISTQENLADLATRGIDKIGFIDHPWWQGPAFLLQPKEKWTTAYRSIPIQEAPGEDGRCDTVPKQVALVAPNSETSPQPTTAYSDIFSNIKTSDLASIRRIVAYTLRFIHNTVVSLNKRRPSRIRLSLLFDDTISTTSRFPSGLEIRRANTVLVKQHQLARVTTSTRQALRHLNLYEDHHGLLRCRGRLGKSTLDDDAKYPILILQKTWLSRLIIEDCHRSMHTSISHTMSRGDDDPDYELPGAQPQSLTKQQLVEAVNSSTTNVNRFWHQWQHEYLTSLREHHVRQAIRARGSRIPPTVGQIVLISDAGQPRHSWRMGRIKELRQDSEGNTREAVVTLPSKRDIRRPVNLLVPLELDGVQTSTTDPIGNDQPSGDTPRSLQHEPASQQKPYNLRKKDRVDYARLAGQTNTMANGGDYQHMQL</sequence>
<organism evidence="3 4">
    <name type="scientific">Nippostrongylus brasiliensis</name>
    <name type="common">Rat hookworm</name>
    <dbReference type="NCBI Taxonomy" id="27835"/>
    <lineage>
        <taxon>Eukaryota</taxon>
        <taxon>Metazoa</taxon>
        <taxon>Ecdysozoa</taxon>
        <taxon>Nematoda</taxon>
        <taxon>Chromadorea</taxon>
        <taxon>Rhabditida</taxon>
        <taxon>Rhabditina</taxon>
        <taxon>Rhabditomorpha</taxon>
        <taxon>Strongyloidea</taxon>
        <taxon>Heligmosomidae</taxon>
        <taxon>Nippostrongylus</taxon>
    </lineage>
</organism>